<protein>
    <submittedName>
        <fullName evidence="2">TIGR02594 family protein</fullName>
    </submittedName>
</protein>
<feature type="compositionally biased region" description="Acidic residues" evidence="1">
    <location>
        <begin position="16"/>
        <end position="28"/>
    </location>
</feature>
<evidence type="ECO:0000313" key="2">
    <source>
        <dbReference type="EMBL" id="SHF39595.1"/>
    </source>
</evidence>
<dbReference type="SUPFAM" id="SSF53955">
    <property type="entry name" value="Lysozyme-like"/>
    <property type="match status" value="1"/>
</dbReference>
<dbReference type="InterPro" id="IPR023346">
    <property type="entry name" value="Lysozyme-like_dom_sf"/>
</dbReference>
<sequence length="1205" mass="133648">MNSSTGPEPISGTENLGEDVATDQESAETESNPQKTDEPKQSAEITELLVCQGAKCTCDKAVDASPKKLNVLSHNKYIINDNGESKLLATTLENKILNLNFGQCKVPDPSKPVPCTAKLQWKDYYEKAELPNGAYVLTDKSTATCTAKGGSIKIVQHGQQANVTAQEVENAKAGSWPADSPLLTEELIHTEQEVKNEDKDGASVKSIQVLEYGEQQPLNTPVTFKANFTGKPTAEDKQGVNWVVYDVNGVPMQLRADAGETITITFKKAGTYLIEAYGKTNGDKKVTKPYTIKENEIETVTTVDGKDKVRVMEPVEFRLKSLFQTVAIPGDLDAITWTVTKMSGIGTPTLLIPTGKLTQVLCDEECSYVVAAYFNGVPKQSKVINAIKNGIQSVTASSESIRIHDQVTFTVKDQFKISPARPTEIAAVKWSCKDASGKSVHEFTTKVGETISHKFDQPGEYTIQPYMIQQSSKVAVKIVVAQPKMVNAQWEYPEGGKKNKTGWGEPSHAAIIFESAEGLAVTLEYGYLDAEKKPHAIHRITGLKIPKSQVLDLKGCDFVPNRDKYGKQLKEGTEFYFKILSVDKAYPILSADIPQPVDKLKLVTKEEIVSIEFLSANRLVIQAVYGSKMRCRIRTRNLSTKSVKVRIYRKESRAGKDALRMDTRVHKEVYNLSATGIVEFDFTLDKSWEKSYSEKIHYFYAVVEEMEFRGASNTLVAFKNGVAVVGGQVLVGVAKQDGHQGGDCPRCNEKITPEELKQIFKKADPATLKSVASAYNKYMGDLGMNTCWVKAHFFAQIRVESGPGLHVKSGENFNWYWKSLSAYFGTFKTPEGQKKAKKWGRPEKEPKLPGVNLEDQKNIANWAYHKDGKTGSQLGNKEATDGWDFRGKGLIQLTGRSAYEFANSYTKKEGFDIVSKPDLVLNNITAATLSSMAFFKWKKITTKANGQSDANIISSSVGNEVENSYTLKKEAFRDYTSKIFRINECKWGKLKDAKSSGKRAPWMEFALTEAKTYGGKNEKTIDERIRVYHSKGGNQKKAGNQTAWCASFVNWCILKSDYKILASASSQSFISSNQVEKCTIFYGAIAVFTDCDINGKTIMDANGNTFGHAAFIFGKLANGEYCLLGGNQGDKLRVSNFDCSGKVFYSYTKKDGTKIYKKFKAFYKPKGYVIREIDKLNDDYAKVSDANIKVIKQALKENKNGEKSQ</sequence>
<dbReference type="AlphaFoldDB" id="A0A1M5BB02"/>
<dbReference type="OrthoDB" id="1205067at2"/>
<dbReference type="EMBL" id="FQUQ01000002">
    <property type="protein sequence ID" value="SHF39595.1"/>
    <property type="molecule type" value="Genomic_DNA"/>
</dbReference>
<reference evidence="3" key="1">
    <citation type="submission" date="2016-11" db="EMBL/GenBank/DDBJ databases">
        <authorList>
            <person name="Varghese N."/>
            <person name="Submissions S."/>
        </authorList>
    </citation>
    <scope>NUCLEOTIDE SEQUENCE [LARGE SCALE GENOMIC DNA]</scope>
    <source>
        <strain evidence="3">DSM 16990</strain>
    </source>
</reference>
<dbReference type="Pfam" id="PF14107">
    <property type="entry name" value="DUF4280"/>
    <property type="match status" value="1"/>
</dbReference>
<gene>
    <name evidence="2" type="ORF">SAMN04488522_1021110</name>
</gene>
<dbReference type="Proteomes" id="UP000184287">
    <property type="component" value="Unassembled WGS sequence"/>
</dbReference>
<dbReference type="STRING" id="288992.SAMN04488522_1021110"/>
<dbReference type="Gene3D" id="1.10.530.10">
    <property type="match status" value="1"/>
</dbReference>
<proteinExistence type="predicted"/>
<dbReference type="InterPro" id="IPR025460">
    <property type="entry name" value="DUF4280"/>
</dbReference>
<feature type="region of interest" description="Disordered" evidence="1">
    <location>
        <begin position="1"/>
        <end position="41"/>
    </location>
</feature>
<accession>A0A1M5BB02</accession>
<evidence type="ECO:0000256" key="1">
    <source>
        <dbReference type="SAM" id="MobiDB-lite"/>
    </source>
</evidence>
<keyword evidence="3" id="KW-1185">Reference proteome</keyword>
<evidence type="ECO:0000313" key="3">
    <source>
        <dbReference type="Proteomes" id="UP000184287"/>
    </source>
</evidence>
<name>A0A1M5BB02_9SPHI</name>
<dbReference type="RefSeq" id="WP_073231393.1">
    <property type="nucleotide sequence ID" value="NZ_FQUQ01000002.1"/>
</dbReference>
<organism evidence="2 3">
    <name type="scientific">Pedobacter caeni</name>
    <dbReference type="NCBI Taxonomy" id="288992"/>
    <lineage>
        <taxon>Bacteria</taxon>
        <taxon>Pseudomonadati</taxon>
        <taxon>Bacteroidota</taxon>
        <taxon>Sphingobacteriia</taxon>
        <taxon>Sphingobacteriales</taxon>
        <taxon>Sphingobacteriaceae</taxon>
        <taxon>Pedobacter</taxon>
    </lineage>
</organism>